<proteinExistence type="predicted"/>
<evidence type="ECO:0000313" key="3">
    <source>
        <dbReference type="Proteomes" id="UP000199361"/>
    </source>
</evidence>
<feature type="chain" id="PRO_5011646422" description="Ig-like domain-containing protein" evidence="1">
    <location>
        <begin position="36"/>
        <end position="389"/>
    </location>
</feature>
<feature type="signal peptide" evidence="1">
    <location>
        <begin position="1"/>
        <end position="35"/>
    </location>
</feature>
<name>A0A1I0KTI4_9ACTN</name>
<organism evidence="2 3">
    <name type="scientific">Nonomuraea wenchangensis</name>
    <dbReference type="NCBI Taxonomy" id="568860"/>
    <lineage>
        <taxon>Bacteria</taxon>
        <taxon>Bacillati</taxon>
        <taxon>Actinomycetota</taxon>
        <taxon>Actinomycetes</taxon>
        <taxon>Streptosporangiales</taxon>
        <taxon>Streptosporangiaceae</taxon>
        <taxon>Nonomuraea</taxon>
    </lineage>
</organism>
<dbReference type="RefSeq" id="WP_091086788.1">
    <property type="nucleotide sequence ID" value="NZ_FOHX01000009.1"/>
</dbReference>
<dbReference type="OrthoDB" id="3534992at2"/>
<keyword evidence="3" id="KW-1185">Reference proteome</keyword>
<gene>
    <name evidence="2" type="ORF">SAMN05421811_109202</name>
</gene>
<protein>
    <recommendedName>
        <fullName evidence="4">Ig-like domain-containing protein</fullName>
    </recommendedName>
</protein>
<reference evidence="2 3" key="1">
    <citation type="submission" date="2016-10" db="EMBL/GenBank/DDBJ databases">
        <authorList>
            <person name="de Groot N.N."/>
        </authorList>
    </citation>
    <scope>NUCLEOTIDE SEQUENCE [LARGE SCALE GENOMIC DNA]</scope>
    <source>
        <strain evidence="2 3">CGMCC 4.5598</strain>
    </source>
</reference>
<dbReference type="STRING" id="568860.SAMN05421811_109202"/>
<evidence type="ECO:0000256" key="1">
    <source>
        <dbReference type="SAM" id="SignalP"/>
    </source>
</evidence>
<dbReference type="AlphaFoldDB" id="A0A1I0KTI4"/>
<keyword evidence="1" id="KW-0732">Signal</keyword>
<accession>A0A1I0KTI4</accession>
<sequence length="389" mass="40611">MKFSGLAARRAAAFGASAAVLATLTAGLVAGPAQAATAGKTGVKVSATAPKAKPGKYEGDCPVKVNFSAKIKVSVKGKTELAYRWLHGDGSKSKVSVIKLKGKGTKSVTVKQSITFKEDVKGWEAVQVLSPKKFVTKKGYFSVSCAEAEREREPKVDIHLPGGTPSVSASAWANPDSYVGVCSPGNKIGFTGLIKADRPTWVKYRWVLNGDAVDYGKVKVRHAAKVGFGFSPRESHRGWAQLQILGPDRAWSNRASYSVWCKDPAPAPVSKVAVSGLVTATNHDGCKLGAHATVSTTGSAKVSWTWRVNGVSVSSGESFFRGSDSKTVTLPESALVGEATKGGRVSLTVSGPNNTESIFQSYAACKVVTTQAPATQAPPTDAPAPSTAA</sequence>
<dbReference type="Proteomes" id="UP000199361">
    <property type="component" value="Unassembled WGS sequence"/>
</dbReference>
<evidence type="ECO:0000313" key="2">
    <source>
        <dbReference type="EMBL" id="SEU28507.1"/>
    </source>
</evidence>
<evidence type="ECO:0008006" key="4">
    <source>
        <dbReference type="Google" id="ProtNLM"/>
    </source>
</evidence>
<dbReference type="EMBL" id="FOHX01000009">
    <property type="protein sequence ID" value="SEU28507.1"/>
    <property type="molecule type" value="Genomic_DNA"/>
</dbReference>